<keyword evidence="1" id="KW-0813">Transport</keyword>
<dbReference type="Pfam" id="PF00005">
    <property type="entry name" value="ABC_tran"/>
    <property type="match status" value="1"/>
</dbReference>
<organism evidence="8 9">
    <name type="scientific">Candidatus Kutchimonas denitrificans</name>
    <dbReference type="NCBI Taxonomy" id="3056748"/>
    <lineage>
        <taxon>Bacteria</taxon>
        <taxon>Pseudomonadati</taxon>
        <taxon>Gemmatimonadota</taxon>
        <taxon>Gemmatimonadia</taxon>
        <taxon>Candidatus Palauibacterales</taxon>
        <taxon>Candidatus Palauibacteraceae</taxon>
        <taxon>Candidatus Kutchimonas</taxon>
    </lineage>
</organism>
<feature type="domain" description="ABC transporter" evidence="7">
    <location>
        <begin position="7"/>
        <end position="245"/>
    </location>
</feature>
<dbReference type="InterPro" id="IPR027417">
    <property type="entry name" value="P-loop_NTPase"/>
</dbReference>
<dbReference type="GO" id="GO:0005524">
    <property type="term" value="F:ATP binding"/>
    <property type="evidence" value="ECO:0007669"/>
    <property type="project" value="UniProtKB-KW"/>
</dbReference>
<protein>
    <submittedName>
        <fullName evidence="8">ABC transporter ATP-binding protein</fullName>
    </submittedName>
</protein>
<dbReference type="Proteomes" id="UP000702544">
    <property type="component" value="Unassembled WGS sequence"/>
</dbReference>
<evidence type="ECO:0000256" key="2">
    <source>
        <dbReference type="ARBA" id="ARBA00022741"/>
    </source>
</evidence>
<evidence type="ECO:0000313" key="8">
    <source>
        <dbReference type="EMBL" id="NIR74003.1"/>
    </source>
</evidence>
<dbReference type="GO" id="GO:0016887">
    <property type="term" value="F:ATP hydrolysis activity"/>
    <property type="evidence" value="ECO:0007669"/>
    <property type="project" value="InterPro"/>
</dbReference>
<evidence type="ECO:0000256" key="3">
    <source>
        <dbReference type="ARBA" id="ARBA00022840"/>
    </source>
</evidence>
<evidence type="ECO:0000256" key="1">
    <source>
        <dbReference type="ARBA" id="ARBA00022448"/>
    </source>
</evidence>
<keyword evidence="4" id="KW-1278">Translocase</keyword>
<dbReference type="InterPro" id="IPR017871">
    <property type="entry name" value="ABC_transporter-like_CS"/>
</dbReference>
<proteinExistence type="predicted"/>
<keyword evidence="3 8" id="KW-0067">ATP-binding</keyword>
<evidence type="ECO:0000256" key="5">
    <source>
        <dbReference type="ARBA" id="ARBA00037066"/>
    </source>
</evidence>
<reference evidence="8 9" key="1">
    <citation type="submission" date="2020-01" db="EMBL/GenBank/DDBJ databases">
        <title>Genomes assembled from Gulf of Kutch pelagic sediment metagenomes.</title>
        <authorList>
            <person name="Chandrashekar M."/>
            <person name="Mahajan M.S."/>
            <person name="Dave K.J."/>
            <person name="Vatsa P."/>
            <person name="Nathani N.M."/>
        </authorList>
    </citation>
    <scope>NUCLEOTIDE SEQUENCE [LARGE SCALE GENOMIC DNA]</scope>
    <source>
        <strain evidence="8">KS3-K002</strain>
    </source>
</reference>
<dbReference type="Gene3D" id="3.40.50.300">
    <property type="entry name" value="P-loop containing nucleotide triphosphate hydrolases"/>
    <property type="match status" value="1"/>
</dbReference>
<dbReference type="PANTHER" id="PTHR42794:SF1">
    <property type="entry name" value="HEMIN IMPORT ATP-BINDING PROTEIN HMUV"/>
    <property type="match status" value="1"/>
</dbReference>
<evidence type="ECO:0000313" key="9">
    <source>
        <dbReference type="Proteomes" id="UP000702544"/>
    </source>
</evidence>
<evidence type="ECO:0000256" key="4">
    <source>
        <dbReference type="ARBA" id="ARBA00022967"/>
    </source>
</evidence>
<dbReference type="FunFam" id="3.40.50.300:FF:000134">
    <property type="entry name" value="Iron-enterobactin ABC transporter ATP-binding protein"/>
    <property type="match status" value="1"/>
</dbReference>
<comment type="caution">
    <text evidence="8">The sequence shown here is derived from an EMBL/GenBank/DDBJ whole genome shotgun (WGS) entry which is preliminary data.</text>
</comment>
<dbReference type="AlphaFoldDB" id="A0AAE4Z5M3"/>
<dbReference type="SUPFAM" id="SSF52540">
    <property type="entry name" value="P-loop containing nucleoside triphosphate hydrolases"/>
    <property type="match status" value="1"/>
</dbReference>
<dbReference type="InterPro" id="IPR003593">
    <property type="entry name" value="AAA+_ATPase"/>
</dbReference>
<dbReference type="InterPro" id="IPR003439">
    <property type="entry name" value="ABC_transporter-like_ATP-bd"/>
</dbReference>
<dbReference type="PROSITE" id="PS50893">
    <property type="entry name" value="ABC_TRANSPORTER_2"/>
    <property type="match status" value="1"/>
</dbReference>
<name>A0AAE4Z5M3_9BACT</name>
<gene>
    <name evidence="8" type="ORF">GWO12_02630</name>
</gene>
<evidence type="ECO:0000259" key="7">
    <source>
        <dbReference type="PROSITE" id="PS50893"/>
    </source>
</evidence>
<comment type="function">
    <text evidence="5">Part of the ABC transporter complex HmuTUV involved in hemin import. Responsible for energy coupling to the transport system.</text>
</comment>
<sequence length="281" mass="29659">MSAGAAFEVSDLCFAYEGSSRLALDGVSFAVAPGVLYTVIGPNGSGKSTLLKLLLGALQPAQGRVVYAGRPLPGWSRRDLARQIGVVPQGGEIMFPVTVREIVEMGRYPHLGLLGRPGRLDHAAVDEALERCDIVGLADRPLSRLSGGERQRALVARALAQQPATLVLDEPTISLDIRHEMQIFELLAELTRQDSVTVVLVTHHLNLAARYADRMLLLDGGAPAAEGPPNQVLRREAVEQVYGWPVAVGAHPGPGRDAGAPQILPLAGTDPSGEPVDGGAS</sequence>
<feature type="region of interest" description="Disordered" evidence="6">
    <location>
        <begin position="252"/>
        <end position="281"/>
    </location>
</feature>
<dbReference type="SMART" id="SM00382">
    <property type="entry name" value="AAA"/>
    <property type="match status" value="1"/>
</dbReference>
<accession>A0AAE4Z5M3</accession>
<dbReference type="EMBL" id="JAACAK010000018">
    <property type="protein sequence ID" value="NIR74003.1"/>
    <property type="molecule type" value="Genomic_DNA"/>
</dbReference>
<dbReference type="PROSITE" id="PS00211">
    <property type="entry name" value="ABC_TRANSPORTER_1"/>
    <property type="match status" value="1"/>
</dbReference>
<dbReference type="PANTHER" id="PTHR42794">
    <property type="entry name" value="HEMIN IMPORT ATP-BINDING PROTEIN HMUV"/>
    <property type="match status" value="1"/>
</dbReference>
<evidence type="ECO:0000256" key="6">
    <source>
        <dbReference type="SAM" id="MobiDB-lite"/>
    </source>
</evidence>
<keyword evidence="2" id="KW-0547">Nucleotide-binding</keyword>